<gene>
    <name evidence="4" type="ORF">POVWA1_087590</name>
    <name evidence="3" type="ORF">POVWA2_081590</name>
</gene>
<evidence type="ECO:0000313" key="3">
    <source>
        <dbReference type="EMBL" id="SBT57788.1"/>
    </source>
</evidence>
<keyword evidence="6" id="KW-1185">Reference proteome</keyword>
<dbReference type="Pfam" id="PF05795">
    <property type="entry name" value="Plasmodium_Vir"/>
    <property type="match status" value="2"/>
</dbReference>
<reference evidence="5 6" key="2">
    <citation type="submission" date="2016-05" db="EMBL/GenBank/DDBJ databases">
        <authorList>
            <person name="Naeem Raeece"/>
        </authorList>
    </citation>
    <scope>NUCLEOTIDE SEQUENCE [LARGE SCALE GENOMIC DNA]</scope>
</reference>
<organism evidence="4 6">
    <name type="scientific">Plasmodium ovale wallikeri</name>
    <dbReference type="NCBI Taxonomy" id="864142"/>
    <lineage>
        <taxon>Eukaryota</taxon>
        <taxon>Sar</taxon>
        <taxon>Alveolata</taxon>
        <taxon>Apicomplexa</taxon>
        <taxon>Aconoidasida</taxon>
        <taxon>Haemosporida</taxon>
        <taxon>Plasmodiidae</taxon>
        <taxon>Plasmodium</taxon>
        <taxon>Plasmodium (Plasmodium)</taxon>
    </lineage>
</organism>
<feature type="transmembrane region" description="Helical" evidence="2">
    <location>
        <begin position="263"/>
        <end position="290"/>
    </location>
</feature>
<proteinExistence type="predicted"/>
<dbReference type="Proteomes" id="UP000078555">
    <property type="component" value="Unassembled WGS sequence"/>
</dbReference>
<evidence type="ECO:0000256" key="2">
    <source>
        <dbReference type="SAM" id="Phobius"/>
    </source>
</evidence>
<protein>
    <submittedName>
        <fullName evidence="4">PIR Superfamily Protein</fullName>
    </submittedName>
</protein>
<feature type="compositionally biased region" description="Basic and acidic residues" evidence="1">
    <location>
        <begin position="243"/>
        <end position="252"/>
    </location>
</feature>
<dbReference type="EMBL" id="FLRE01002011">
    <property type="protein sequence ID" value="SBT57788.1"/>
    <property type="molecule type" value="Genomic_DNA"/>
</dbReference>
<dbReference type="EMBL" id="FLRD01001873">
    <property type="protein sequence ID" value="SBT58424.1"/>
    <property type="molecule type" value="Genomic_DNA"/>
</dbReference>
<keyword evidence="2" id="KW-0472">Membrane</keyword>
<name>A0A1A9AQH0_PLAOA</name>
<dbReference type="Proteomes" id="UP000078550">
    <property type="component" value="Unassembled WGS sequence"/>
</dbReference>
<evidence type="ECO:0000256" key="1">
    <source>
        <dbReference type="SAM" id="MobiDB-lite"/>
    </source>
</evidence>
<accession>A0A1A9AQH0</accession>
<evidence type="ECO:0000313" key="5">
    <source>
        <dbReference type="Proteomes" id="UP000078550"/>
    </source>
</evidence>
<sequence>MATATHEEYYKLADGYMSYKSELDSYLNDSHSHYYSYCKSIISSVLGNNLDYIRTCVAFLKYADTLRNRDSLFGNTMHCEYLNIWFKEQLRNISNKIYDVSQFYNILNSHHQSNQFVNDLCNGKIKDIDDGLFKNFQFLHNLYYNLNIYQSIYEDHDELSYCNSATKCRESYEMEVSNCTSTNPSLLCKELMKFKEQYNSEMQIKEKCPNIEKKILSYPGHEDTAQQLESRDSQSAFQTRSASRGEDSREVGSSEPNSIHDSIVIPVSVILLISFLFLIFYKFIPLGSFLRPWTQRKKKMRNTKYEHDDHLLHNSENEETDTQNTIYNILYNSS</sequence>
<keyword evidence="2" id="KW-0812">Transmembrane</keyword>
<feature type="compositionally biased region" description="Polar residues" evidence="1">
    <location>
        <begin position="233"/>
        <end position="242"/>
    </location>
</feature>
<dbReference type="AlphaFoldDB" id="A0A1A9AQH0"/>
<evidence type="ECO:0000313" key="4">
    <source>
        <dbReference type="EMBL" id="SBT58424.1"/>
    </source>
</evidence>
<feature type="region of interest" description="Disordered" evidence="1">
    <location>
        <begin position="222"/>
        <end position="256"/>
    </location>
</feature>
<keyword evidence="2" id="KW-1133">Transmembrane helix</keyword>
<evidence type="ECO:0000313" key="6">
    <source>
        <dbReference type="Proteomes" id="UP000078555"/>
    </source>
</evidence>
<feature type="compositionally biased region" description="Basic and acidic residues" evidence="1">
    <location>
        <begin position="222"/>
        <end position="232"/>
    </location>
</feature>
<dbReference type="InterPro" id="IPR008780">
    <property type="entry name" value="Plasmodium_Vir"/>
</dbReference>
<reference evidence="4" key="1">
    <citation type="submission" date="2016-05" db="EMBL/GenBank/DDBJ databases">
        <authorList>
            <person name="Lavstsen T."/>
            <person name="Jespersen J.S."/>
        </authorList>
    </citation>
    <scope>NUCLEOTIDE SEQUENCE [LARGE SCALE GENOMIC DNA]</scope>
</reference>